<dbReference type="EMBL" id="JAENGZ010002584">
    <property type="protein sequence ID" value="KAG6943362.1"/>
    <property type="molecule type" value="Genomic_DNA"/>
</dbReference>
<reference evidence="4 5" key="1">
    <citation type="submission" date="2018-01" db="EMBL/GenBank/DDBJ databases">
        <title>Draft genome of the strawberry crown rot pathogen Phytophthora cactorum.</title>
        <authorList>
            <person name="Armitage A.D."/>
            <person name="Lysoe E."/>
            <person name="Nellist C.F."/>
            <person name="Harrison R.J."/>
            <person name="Brurberg M.B."/>
        </authorList>
    </citation>
    <scope>NUCLEOTIDE SEQUENCE [LARGE SCALE GENOMIC DNA]</scope>
    <source>
        <strain evidence="4 5">10300</strain>
    </source>
</reference>
<accession>A0A329R6R8</accession>
<sequence>MKDQCVVDACIVTADTVEVYQPSYVPPIVSSCTEDQVNMAEGATYPYVSRVINTDTHMTSLTVLVNSYDMR</sequence>
<reference evidence="3" key="3">
    <citation type="submission" date="2021-01" db="EMBL/GenBank/DDBJ databases">
        <title>Phytophthora aleatoria, a newly-described species from Pinus radiata is distinct from Phytophthora cactorum isolates based on comparative genomics.</title>
        <authorList>
            <person name="Mcdougal R."/>
            <person name="Panda P."/>
            <person name="Williams N."/>
            <person name="Studholme D.J."/>
        </authorList>
    </citation>
    <scope>NUCLEOTIDE SEQUENCE</scope>
    <source>
        <strain evidence="3">NZFS 3830</strain>
    </source>
</reference>
<evidence type="ECO:0000313" key="4">
    <source>
        <dbReference type="EMBL" id="RAW20497.1"/>
    </source>
</evidence>
<protein>
    <submittedName>
        <fullName evidence="4">Uncharacterized protein</fullName>
    </submittedName>
</protein>
<dbReference type="OrthoDB" id="92245at2759"/>
<organism evidence="4 5">
    <name type="scientific">Phytophthora cactorum</name>
    <dbReference type="NCBI Taxonomy" id="29920"/>
    <lineage>
        <taxon>Eukaryota</taxon>
        <taxon>Sar</taxon>
        <taxon>Stramenopiles</taxon>
        <taxon>Oomycota</taxon>
        <taxon>Peronosporomycetes</taxon>
        <taxon>Peronosporales</taxon>
        <taxon>Peronosporaceae</taxon>
        <taxon>Phytophthora</taxon>
    </lineage>
</organism>
<name>A0A329R6R8_9STRA</name>
<evidence type="ECO:0000313" key="1">
    <source>
        <dbReference type="EMBL" id="KAG2902990.1"/>
    </source>
</evidence>
<dbReference type="PROSITE" id="PS51257">
    <property type="entry name" value="PROKAR_LIPOPROTEIN"/>
    <property type="match status" value="1"/>
</dbReference>
<dbReference type="VEuPathDB" id="FungiDB:PC110_g23061"/>
<keyword evidence="5" id="KW-1185">Reference proteome</keyword>
<dbReference type="Proteomes" id="UP000736787">
    <property type="component" value="Unassembled WGS sequence"/>
</dbReference>
<evidence type="ECO:0000313" key="5">
    <source>
        <dbReference type="Proteomes" id="UP000251314"/>
    </source>
</evidence>
<gene>
    <name evidence="3" type="ORF">JG687_00018510</name>
    <name evidence="4" type="ORF">PC110_g23061</name>
    <name evidence="1" type="ORF">PC117_g21359</name>
    <name evidence="2" type="ORF">PC129_g23551</name>
</gene>
<dbReference type="EMBL" id="RCMK01001069">
    <property type="protein sequence ID" value="KAG2902990.1"/>
    <property type="molecule type" value="Genomic_DNA"/>
</dbReference>
<evidence type="ECO:0000313" key="2">
    <source>
        <dbReference type="EMBL" id="KAG3201341.1"/>
    </source>
</evidence>
<evidence type="ECO:0000313" key="3">
    <source>
        <dbReference type="EMBL" id="KAG6943362.1"/>
    </source>
</evidence>
<comment type="caution">
    <text evidence="4">The sequence shown here is derived from an EMBL/GenBank/DDBJ whole genome shotgun (WGS) entry which is preliminary data.</text>
</comment>
<dbReference type="EMBL" id="RCMV01002756">
    <property type="protein sequence ID" value="KAG3201341.1"/>
    <property type="molecule type" value="Genomic_DNA"/>
</dbReference>
<dbReference type="EMBL" id="MJFZ01002785">
    <property type="protein sequence ID" value="RAW20497.1"/>
    <property type="molecule type" value="Genomic_DNA"/>
</dbReference>
<reference evidence="1" key="2">
    <citation type="submission" date="2018-10" db="EMBL/GenBank/DDBJ databases">
        <title>Effector identification in a new, highly contiguous assembly of the strawberry crown rot pathogen Phytophthora cactorum.</title>
        <authorList>
            <person name="Armitage A.D."/>
            <person name="Nellist C.F."/>
            <person name="Bates H."/>
            <person name="Vickerstaff R.J."/>
            <person name="Harrison R.J."/>
        </authorList>
    </citation>
    <scope>NUCLEOTIDE SEQUENCE</scope>
    <source>
        <strain evidence="1">4040</strain>
        <strain evidence="2">P421</strain>
    </source>
</reference>
<dbReference type="Proteomes" id="UP000251314">
    <property type="component" value="Unassembled WGS sequence"/>
</dbReference>
<dbReference type="AlphaFoldDB" id="A0A329R6R8"/>
<dbReference type="Proteomes" id="UP000688947">
    <property type="component" value="Unassembled WGS sequence"/>
</dbReference>
<dbReference type="Proteomes" id="UP000760860">
    <property type="component" value="Unassembled WGS sequence"/>
</dbReference>
<proteinExistence type="predicted"/>